<gene>
    <name evidence="4" type="ordered locus">Sulac_2963</name>
</gene>
<dbReference type="STRING" id="679936.Sulac_2963"/>
<dbReference type="InterPro" id="IPR008978">
    <property type="entry name" value="HSP20-like_chaperone"/>
</dbReference>
<evidence type="ECO:0000256" key="1">
    <source>
        <dbReference type="PROSITE-ProRule" id="PRU00285"/>
    </source>
</evidence>
<reference evidence="5" key="1">
    <citation type="submission" date="2011-12" db="EMBL/GenBank/DDBJ databases">
        <title>The complete genome of chromosome of Sulfobacillus acidophilus DSM 10332.</title>
        <authorList>
            <person name="Lucas S."/>
            <person name="Han J."/>
            <person name="Lapidus A."/>
            <person name="Bruce D."/>
            <person name="Goodwin L."/>
            <person name="Pitluck S."/>
            <person name="Peters L."/>
            <person name="Kyrpides N."/>
            <person name="Mavromatis K."/>
            <person name="Ivanova N."/>
            <person name="Mikhailova N."/>
            <person name="Chertkov O."/>
            <person name="Saunders E."/>
            <person name="Detter J.C."/>
            <person name="Tapia R."/>
            <person name="Han C."/>
            <person name="Land M."/>
            <person name="Hauser L."/>
            <person name="Markowitz V."/>
            <person name="Cheng J.-F."/>
            <person name="Hugenholtz P."/>
            <person name="Woyke T."/>
            <person name="Wu D."/>
            <person name="Pukall R."/>
            <person name="Gehrich-Schroeter G."/>
            <person name="Schneider S."/>
            <person name="Klenk H.-P."/>
            <person name="Eisen J.A."/>
        </authorList>
    </citation>
    <scope>NUCLEOTIDE SEQUENCE [LARGE SCALE GENOMIC DNA]</scope>
    <source>
        <strain evidence="5">ATCC 700253 / DSM 10332 / NAL</strain>
    </source>
</reference>
<dbReference type="Gene3D" id="2.60.40.790">
    <property type="match status" value="1"/>
</dbReference>
<dbReference type="KEGG" id="sap:Sulac_2963"/>
<feature type="domain" description="SHSP" evidence="3">
    <location>
        <begin position="29"/>
        <end position="134"/>
    </location>
</feature>
<evidence type="ECO:0000313" key="5">
    <source>
        <dbReference type="Proteomes" id="UP000005439"/>
    </source>
</evidence>
<dbReference type="CDD" id="cd06464">
    <property type="entry name" value="ACD_sHsps-like"/>
    <property type="match status" value="1"/>
</dbReference>
<dbReference type="EMBL" id="CP003179">
    <property type="protein sequence ID" value="AEW06424.1"/>
    <property type="molecule type" value="Genomic_DNA"/>
</dbReference>
<dbReference type="HOGENOM" id="CLU_1864110_0_0_9"/>
<organism evidence="4 5">
    <name type="scientific">Sulfobacillus acidophilus (strain ATCC 700253 / DSM 10332 / NAL)</name>
    <dbReference type="NCBI Taxonomy" id="679936"/>
    <lineage>
        <taxon>Bacteria</taxon>
        <taxon>Bacillati</taxon>
        <taxon>Bacillota</taxon>
        <taxon>Clostridia</taxon>
        <taxon>Eubacteriales</taxon>
        <taxon>Clostridiales Family XVII. Incertae Sedis</taxon>
        <taxon>Sulfobacillus</taxon>
    </lineage>
</organism>
<keyword evidence="4" id="KW-0346">Stress response</keyword>
<dbReference type="SUPFAM" id="SSF49764">
    <property type="entry name" value="HSP20-like chaperones"/>
    <property type="match status" value="1"/>
</dbReference>
<protein>
    <submittedName>
        <fullName evidence="4">Heat shock protein Hsp20</fullName>
    </submittedName>
</protein>
<name>G8TZU4_SULAD</name>
<dbReference type="AlphaFoldDB" id="G8TZU4"/>
<dbReference type="PROSITE" id="PS01031">
    <property type="entry name" value="SHSP"/>
    <property type="match status" value="1"/>
</dbReference>
<dbReference type="PATRIC" id="fig|679936.5.peg.3056"/>
<reference evidence="4 5" key="2">
    <citation type="journal article" date="2012" name="Stand. Genomic Sci.">
        <title>Complete genome sequence of the moderately thermophilic mineral-sulfide-oxidizing firmicute Sulfobacillus acidophilus type strain (NAL(T)).</title>
        <authorList>
            <person name="Anderson I."/>
            <person name="Chertkov O."/>
            <person name="Chen A."/>
            <person name="Saunders E."/>
            <person name="Lapidus A."/>
            <person name="Nolan M."/>
            <person name="Lucas S."/>
            <person name="Hammon N."/>
            <person name="Deshpande S."/>
            <person name="Cheng J.F."/>
            <person name="Han C."/>
            <person name="Tapia R."/>
            <person name="Goodwin L.A."/>
            <person name="Pitluck S."/>
            <person name="Liolios K."/>
            <person name="Pagani I."/>
            <person name="Ivanova N."/>
            <person name="Mikhailova N."/>
            <person name="Pati A."/>
            <person name="Palaniappan K."/>
            <person name="Land M."/>
            <person name="Pan C."/>
            <person name="Rohde M."/>
            <person name="Pukall R."/>
            <person name="Goker M."/>
            <person name="Detter J.C."/>
            <person name="Woyke T."/>
            <person name="Bristow J."/>
            <person name="Eisen J.A."/>
            <person name="Markowitz V."/>
            <person name="Hugenholtz P."/>
            <person name="Kyrpides N.C."/>
            <person name="Klenk H.P."/>
            <person name="Mavromatis K."/>
        </authorList>
    </citation>
    <scope>NUCLEOTIDE SEQUENCE [LARGE SCALE GENOMIC DNA]</scope>
    <source>
        <strain evidence="5">ATCC 700253 / DSM 10332 / NAL</strain>
    </source>
</reference>
<accession>G8TZU4</accession>
<evidence type="ECO:0000259" key="3">
    <source>
        <dbReference type="PROSITE" id="PS01031"/>
    </source>
</evidence>
<proteinExistence type="inferred from homology"/>
<evidence type="ECO:0000256" key="2">
    <source>
        <dbReference type="RuleBase" id="RU003616"/>
    </source>
</evidence>
<keyword evidence="5" id="KW-1185">Reference proteome</keyword>
<dbReference type="InterPro" id="IPR002068">
    <property type="entry name" value="A-crystallin/Hsp20_dom"/>
</dbReference>
<evidence type="ECO:0000313" key="4">
    <source>
        <dbReference type="EMBL" id="AEW06424.1"/>
    </source>
</evidence>
<dbReference type="Pfam" id="PF00011">
    <property type="entry name" value="HSP20"/>
    <property type="match status" value="1"/>
</dbReference>
<sequence>MALLRWDPTDMDRWRDDMLRMWGRMREDWNFDNTRPRTHLHEIDNGYLVEFELPGVDPSQVEIDIDDQSVSVRGEFPAHPIESDQRAGETFHAVVSFPSEINPDTAQADYRHGLLAITAYKARGRRRRLELPATQPS</sequence>
<comment type="similarity">
    <text evidence="1 2">Belongs to the small heat shock protein (HSP20) family.</text>
</comment>
<dbReference type="Proteomes" id="UP000005439">
    <property type="component" value="Chromosome"/>
</dbReference>